<keyword evidence="6" id="KW-0472">Membrane</keyword>
<dbReference type="GO" id="GO:0005520">
    <property type="term" value="F:insulin-like growth factor binding"/>
    <property type="evidence" value="ECO:0007669"/>
    <property type="project" value="TreeGrafter"/>
</dbReference>
<proteinExistence type="predicted"/>
<comment type="subcellular location">
    <subcellularLocation>
        <location evidence="1">Endomembrane system</location>
    </subcellularLocation>
</comment>
<keyword evidence="5" id="KW-1133">Transmembrane helix</keyword>
<dbReference type="Proteomes" id="UP000018936">
    <property type="component" value="Unassembled WGS sequence"/>
</dbReference>
<dbReference type="PANTHER" id="PTHR15071">
    <property type="entry name" value="MANNOSE-6-PHOSPHATE RECEPTOR FAMILY MEMBER"/>
    <property type="match status" value="1"/>
</dbReference>
<evidence type="ECO:0000313" key="10">
    <source>
        <dbReference type="EMBL" id="ETE66246.1"/>
    </source>
</evidence>
<dbReference type="GO" id="GO:0005537">
    <property type="term" value="F:D-mannose binding"/>
    <property type="evidence" value="ECO:0007669"/>
    <property type="project" value="InterPro"/>
</dbReference>
<evidence type="ECO:0000313" key="11">
    <source>
        <dbReference type="Proteomes" id="UP000018936"/>
    </source>
</evidence>
<dbReference type="EMBL" id="AZIM01001618">
    <property type="protein sequence ID" value="ETE66246.1"/>
    <property type="molecule type" value="Genomic_DNA"/>
</dbReference>
<evidence type="ECO:0000256" key="2">
    <source>
        <dbReference type="ARBA" id="ARBA00022448"/>
    </source>
</evidence>
<feature type="domain" description="MRH" evidence="9">
    <location>
        <begin position="167"/>
        <end position="283"/>
    </location>
</feature>
<evidence type="ECO:0000259" key="9">
    <source>
        <dbReference type="PROSITE" id="PS51914"/>
    </source>
</evidence>
<dbReference type="GO" id="GO:0005886">
    <property type="term" value="C:plasma membrane"/>
    <property type="evidence" value="ECO:0007669"/>
    <property type="project" value="TreeGrafter"/>
</dbReference>
<feature type="chain" id="PRO_5004771210" description="MRH domain-containing protein" evidence="8">
    <location>
        <begin position="29"/>
        <end position="283"/>
    </location>
</feature>
<dbReference type="PROSITE" id="PS51914">
    <property type="entry name" value="MRH"/>
    <property type="match status" value="2"/>
</dbReference>
<dbReference type="AlphaFoldDB" id="V8NWA7"/>
<evidence type="ECO:0000256" key="8">
    <source>
        <dbReference type="SAM" id="SignalP"/>
    </source>
</evidence>
<evidence type="ECO:0000256" key="1">
    <source>
        <dbReference type="ARBA" id="ARBA00004308"/>
    </source>
</evidence>
<gene>
    <name evidence="10" type="ORF">L345_07977</name>
</gene>
<accession>V8NWA7</accession>
<evidence type="ECO:0000256" key="6">
    <source>
        <dbReference type="ARBA" id="ARBA00023136"/>
    </source>
</evidence>
<evidence type="ECO:0000256" key="3">
    <source>
        <dbReference type="ARBA" id="ARBA00022692"/>
    </source>
</evidence>
<keyword evidence="4 8" id="KW-0732">Signal</keyword>
<dbReference type="Pfam" id="PF00878">
    <property type="entry name" value="CIMR"/>
    <property type="match status" value="1"/>
</dbReference>
<evidence type="ECO:0000256" key="5">
    <source>
        <dbReference type="ARBA" id="ARBA00022989"/>
    </source>
</evidence>
<evidence type="ECO:0000256" key="4">
    <source>
        <dbReference type="ARBA" id="ARBA00022729"/>
    </source>
</evidence>
<keyword evidence="2" id="KW-0813">Transport</keyword>
<organism evidence="10 11">
    <name type="scientific">Ophiophagus hannah</name>
    <name type="common">King cobra</name>
    <name type="synonym">Naja hannah</name>
    <dbReference type="NCBI Taxonomy" id="8665"/>
    <lineage>
        <taxon>Eukaryota</taxon>
        <taxon>Metazoa</taxon>
        <taxon>Chordata</taxon>
        <taxon>Craniata</taxon>
        <taxon>Vertebrata</taxon>
        <taxon>Euteleostomi</taxon>
        <taxon>Lepidosauria</taxon>
        <taxon>Squamata</taxon>
        <taxon>Bifurcata</taxon>
        <taxon>Unidentata</taxon>
        <taxon>Episquamata</taxon>
        <taxon>Toxicofera</taxon>
        <taxon>Serpentes</taxon>
        <taxon>Colubroidea</taxon>
        <taxon>Elapidae</taxon>
        <taxon>Elapinae</taxon>
        <taxon>Ophiophagus</taxon>
    </lineage>
</organism>
<keyword evidence="11" id="KW-1185">Reference proteome</keyword>
<dbReference type="GO" id="GO:0038023">
    <property type="term" value="F:signaling receptor activity"/>
    <property type="evidence" value="ECO:0007669"/>
    <property type="project" value="InterPro"/>
</dbReference>
<dbReference type="GO" id="GO:0007041">
    <property type="term" value="P:lysosomal transport"/>
    <property type="evidence" value="ECO:0007669"/>
    <property type="project" value="InterPro"/>
</dbReference>
<dbReference type="InterPro" id="IPR044865">
    <property type="entry name" value="MRH_dom"/>
</dbReference>
<dbReference type="SMART" id="SM01404">
    <property type="entry name" value="CIMR"/>
    <property type="match status" value="1"/>
</dbReference>
<dbReference type="Gene3D" id="2.70.130.10">
    <property type="entry name" value="Mannose-6-phosphate receptor binding domain"/>
    <property type="match status" value="2"/>
</dbReference>
<dbReference type="InterPro" id="IPR000479">
    <property type="entry name" value="CIMR_rpt"/>
</dbReference>
<feature type="non-terminal residue" evidence="10">
    <location>
        <position position="1"/>
    </location>
</feature>
<reference evidence="10 11" key="1">
    <citation type="journal article" date="2013" name="Proc. Natl. Acad. Sci. U.S.A.">
        <title>The king cobra genome reveals dynamic gene evolution and adaptation in the snake venom system.</title>
        <authorList>
            <person name="Vonk F.J."/>
            <person name="Casewell N.R."/>
            <person name="Henkel C.V."/>
            <person name="Heimberg A.M."/>
            <person name="Jansen H.J."/>
            <person name="McCleary R.J."/>
            <person name="Kerkkamp H.M."/>
            <person name="Vos R.A."/>
            <person name="Guerreiro I."/>
            <person name="Calvete J.J."/>
            <person name="Wuster W."/>
            <person name="Woods A.E."/>
            <person name="Logan J.M."/>
            <person name="Harrison R.A."/>
            <person name="Castoe T.A."/>
            <person name="de Koning A.P."/>
            <person name="Pollock D.D."/>
            <person name="Yandell M."/>
            <person name="Calderon D."/>
            <person name="Renjifo C."/>
            <person name="Currier R.B."/>
            <person name="Salgado D."/>
            <person name="Pla D."/>
            <person name="Sanz L."/>
            <person name="Hyder A.S."/>
            <person name="Ribeiro J.M."/>
            <person name="Arntzen J.W."/>
            <person name="van den Thillart G.E."/>
            <person name="Boetzer M."/>
            <person name="Pirovano W."/>
            <person name="Dirks R.P."/>
            <person name="Spaink H.P."/>
            <person name="Duboule D."/>
            <person name="McGlinn E."/>
            <person name="Kini R.M."/>
            <person name="Richardson M.K."/>
        </authorList>
    </citation>
    <scope>NUCLEOTIDE SEQUENCE</scope>
    <source>
        <tissue evidence="10">Blood</tissue>
    </source>
</reference>
<dbReference type="InterPro" id="IPR009011">
    <property type="entry name" value="Man6P_isomerase_rcpt-bd_dom_sf"/>
</dbReference>
<dbReference type="FunFam" id="2.70.130.10:FF:000011">
    <property type="entry name" value="Insulin-like growth factor 2 receptor"/>
    <property type="match status" value="1"/>
</dbReference>
<dbReference type="PANTHER" id="PTHR15071:SF17">
    <property type="entry name" value="CATION-INDEPENDENT MANNOSE-6-PHOSPHATE RECEPTOR"/>
    <property type="match status" value="1"/>
</dbReference>
<keyword evidence="7" id="KW-1015">Disulfide bond</keyword>
<sequence length="283" mass="32177">MGRIVAVYRAAALWFRWLPALFLLLLLGQKGDLSTAVAAQDAFSYQDLCHYTWEAVDPDKVHYKINLCGGAGDCEGPSAICAHDLKQNLFFSVGESSQIRKSELLLEFNTTQICSKRSHTWQSNIHFYCGKTLGSPEFVTSFECVHYFEWRTFHACKKNLFTSAKEVPCYIFDEKLKKRDLNPLIKTSGRYLIEDSDDDSQLYINICRNIGRSSGEISSCPEDSAACLVKDGHAFDLGHTKELLKRLDKDRFQLRYSNVKERPDFFGSHDPAVTITFICPEGR</sequence>
<dbReference type="GO" id="GO:0005770">
    <property type="term" value="C:late endosome"/>
    <property type="evidence" value="ECO:0007669"/>
    <property type="project" value="TreeGrafter"/>
</dbReference>
<protein>
    <recommendedName>
        <fullName evidence="9">MRH domain-containing protein</fullName>
    </recommendedName>
</protein>
<evidence type="ECO:0000256" key="7">
    <source>
        <dbReference type="ARBA" id="ARBA00023157"/>
    </source>
</evidence>
<dbReference type="OrthoDB" id="4504960at2759"/>
<name>V8NWA7_OPHHA</name>
<dbReference type="SUPFAM" id="SSF50911">
    <property type="entry name" value="Mannose 6-phosphate receptor domain"/>
    <property type="match status" value="2"/>
</dbReference>
<feature type="signal peptide" evidence="8">
    <location>
        <begin position="1"/>
        <end position="28"/>
    </location>
</feature>
<keyword evidence="3" id="KW-0812">Transmembrane</keyword>
<feature type="domain" description="MRH" evidence="9">
    <location>
        <begin position="47"/>
        <end position="158"/>
    </location>
</feature>
<comment type="caution">
    <text evidence="10">The sequence shown here is derived from an EMBL/GenBank/DDBJ whole genome shotgun (WGS) entry which is preliminary data.</text>
</comment>
<dbReference type="GO" id="GO:0005802">
    <property type="term" value="C:trans-Golgi network"/>
    <property type="evidence" value="ECO:0007669"/>
    <property type="project" value="TreeGrafter"/>
</dbReference>